<sequence length="199" mass="22643">RYWVHQPVVITGDKEMDDRLSSFPVIVALPQHFNEHTAVVFGLQGMGVPLTANYALVPLLLSMNIAVCLFDTPLGGERSYLRTNDGRFGLVKELVNMSARDLHLDVPTLFKVFDATSHNFKLIRERILIERHGLRGRQNCLIWRESRRTDQQPSFFCATDSVNDCSGAIGVSDINSFSKDLWWQELLPWLACSPDPARW</sequence>
<feature type="non-terminal residue" evidence="1">
    <location>
        <position position="1"/>
    </location>
</feature>
<evidence type="ECO:0000313" key="1">
    <source>
        <dbReference type="EMBL" id="ABD46604.1"/>
    </source>
</evidence>
<accession>Q27ST4</accession>
<organism evidence="1">
    <name type="scientific">Vermamoeba vermiformis</name>
    <name type="common">Amoeba</name>
    <name type="synonym">Hartmannella vermiformis</name>
    <dbReference type="NCBI Taxonomy" id="5778"/>
    <lineage>
        <taxon>Eukaryota</taxon>
        <taxon>Amoebozoa</taxon>
        <taxon>Tubulinea</taxon>
        <taxon>Echinamoebida</taxon>
        <taxon>Vermamoeba</taxon>
    </lineage>
</organism>
<dbReference type="EMBL" id="DQ384274">
    <property type="protein sequence ID" value="ABD46604.1"/>
    <property type="molecule type" value="mRNA"/>
</dbReference>
<dbReference type="GO" id="GO:0016787">
    <property type="term" value="F:hydrolase activity"/>
    <property type="evidence" value="ECO:0007669"/>
    <property type="project" value="UniProtKB-KW"/>
</dbReference>
<proteinExistence type="evidence at transcript level"/>
<feature type="non-terminal residue" evidence="1">
    <location>
        <position position="199"/>
    </location>
</feature>
<protein>
    <submittedName>
        <fullName evidence="1">Hydrolase</fullName>
    </submittedName>
</protein>
<reference evidence="1" key="1">
    <citation type="journal article" date="2006" name="J. Mol. Evol.">
        <title>The frequency of eubacterium-to-eukaryote lateral gene transfers shows significant cross-taxa variation within amoebozoa.</title>
        <authorList>
            <person name="Watkins R.F."/>
            <person name="Gray M.W."/>
        </authorList>
    </citation>
    <scope>NUCLEOTIDE SEQUENCE</scope>
</reference>
<name>Q27ST4_VERVE</name>
<dbReference type="AlphaFoldDB" id="Q27ST4"/>
<keyword evidence="1" id="KW-0378">Hydrolase</keyword>